<gene>
    <name evidence="7 9" type="primary">nuoI</name>
    <name evidence="9" type="ORF">N7Z68_15125</name>
</gene>
<comment type="subunit">
    <text evidence="7">NDH-1 is composed of 14 different subunits. Subunits NuoA, H, J, K, L, M, N constitute the membrane sector of the complex.</text>
</comment>
<evidence type="ECO:0000256" key="5">
    <source>
        <dbReference type="ARBA" id="ARBA00023004"/>
    </source>
</evidence>
<dbReference type="NCBIfam" id="TIGR01971">
    <property type="entry name" value="NuoI"/>
    <property type="match status" value="1"/>
</dbReference>
<feature type="binding site" evidence="7">
    <location>
        <position position="48"/>
    </location>
    <ligand>
        <name>[4Fe-4S] cluster</name>
        <dbReference type="ChEBI" id="CHEBI:49883"/>
        <label>1</label>
    </ligand>
</feature>
<dbReference type="RefSeq" id="WP_209123351.1">
    <property type="nucleotide sequence ID" value="NZ_JAOTPO010000010.1"/>
</dbReference>
<evidence type="ECO:0000256" key="4">
    <source>
        <dbReference type="ARBA" id="ARBA00022967"/>
    </source>
</evidence>
<keyword evidence="10" id="KW-1185">Reference proteome</keyword>
<comment type="catalytic activity">
    <reaction evidence="7">
        <text>a quinone + NADH + 5 H(+)(in) = a quinol + NAD(+) + 4 H(+)(out)</text>
        <dbReference type="Rhea" id="RHEA:57888"/>
        <dbReference type="ChEBI" id="CHEBI:15378"/>
        <dbReference type="ChEBI" id="CHEBI:24646"/>
        <dbReference type="ChEBI" id="CHEBI:57540"/>
        <dbReference type="ChEBI" id="CHEBI:57945"/>
        <dbReference type="ChEBI" id="CHEBI:132124"/>
    </reaction>
</comment>
<evidence type="ECO:0000313" key="10">
    <source>
        <dbReference type="Proteomes" id="UP001148125"/>
    </source>
</evidence>
<dbReference type="SUPFAM" id="SSF54862">
    <property type="entry name" value="4Fe-4S ferredoxins"/>
    <property type="match status" value="1"/>
</dbReference>
<keyword evidence="9" id="KW-0560">Oxidoreductase</keyword>
<dbReference type="PANTHER" id="PTHR10849:SF20">
    <property type="entry name" value="NADH DEHYDROGENASE [UBIQUINONE] IRON-SULFUR PROTEIN 8, MITOCHONDRIAL"/>
    <property type="match status" value="1"/>
</dbReference>
<evidence type="ECO:0000256" key="1">
    <source>
        <dbReference type="ARBA" id="ARBA00010277"/>
    </source>
</evidence>
<dbReference type="InterPro" id="IPR017896">
    <property type="entry name" value="4Fe4S_Fe-S-bd"/>
</dbReference>
<comment type="subcellular location">
    <subcellularLocation>
        <location evidence="7">Cell membrane</location>
        <topology evidence="7">Peripheral membrane protein</topology>
    </subcellularLocation>
</comment>
<dbReference type="PANTHER" id="PTHR10849">
    <property type="entry name" value="NADH DEHYDROGENASE UBIQUINONE IRON-SULFUR PROTEIN 8, MITOCHONDRIAL"/>
    <property type="match status" value="1"/>
</dbReference>
<keyword evidence="3 7" id="KW-0479">Metal-binding</keyword>
<comment type="function">
    <text evidence="7">NDH-1 shuttles electrons from NADH, via FMN and iron-sulfur (Fe-S) centers, to quinones in the respiratory chain. The immediate electron acceptor for the enzyme in this species is believed to be ubiquinone. Couples the redox reaction to proton translocation (for every two electrons transferred, four hydrogen ions are translocated across the cytoplasmic membrane), and thus conserves the redox energy in a proton gradient.</text>
</comment>
<dbReference type="InterPro" id="IPR010226">
    <property type="entry name" value="NADH_quinone_OxRdtase_chainI"/>
</dbReference>
<evidence type="ECO:0000256" key="7">
    <source>
        <dbReference type="HAMAP-Rule" id="MF_01351"/>
    </source>
</evidence>
<keyword evidence="7" id="KW-1003">Cell membrane</keyword>
<keyword evidence="5 7" id="KW-0408">Iron</keyword>
<dbReference type="EMBL" id="JAOTPO010000010">
    <property type="protein sequence ID" value="MDE5414710.1"/>
    <property type="molecule type" value="Genomic_DNA"/>
</dbReference>
<feature type="binding site" evidence="7">
    <location>
        <position position="90"/>
    </location>
    <ligand>
        <name>[4Fe-4S] cluster</name>
        <dbReference type="ChEBI" id="CHEBI:49883"/>
        <label>2</label>
    </ligand>
</feature>
<dbReference type="EC" id="7.1.1.-" evidence="7"/>
<dbReference type="GO" id="GO:0050136">
    <property type="term" value="F:NADH dehydrogenase (quinone) (non-electrogenic) activity"/>
    <property type="evidence" value="ECO:0007669"/>
    <property type="project" value="UniProtKB-EC"/>
</dbReference>
<protein>
    <recommendedName>
        <fullName evidence="7">NADH-quinone oxidoreductase subunit I</fullName>
        <ecNumber evidence="7">7.1.1.-</ecNumber>
    </recommendedName>
    <alternativeName>
        <fullName evidence="7">NADH dehydrogenase I subunit I</fullName>
    </alternativeName>
    <alternativeName>
        <fullName evidence="7">NDH-1 subunit I</fullName>
    </alternativeName>
</protein>
<dbReference type="InterPro" id="IPR017900">
    <property type="entry name" value="4Fe4S_Fe_S_CS"/>
</dbReference>
<keyword evidence="7" id="KW-0520">NAD</keyword>
<keyword evidence="2 7" id="KW-0004">4Fe-4S</keyword>
<evidence type="ECO:0000256" key="6">
    <source>
        <dbReference type="ARBA" id="ARBA00023014"/>
    </source>
</evidence>
<dbReference type="PROSITE" id="PS00198">
    <property type="entry name" value="4FE4S_FER_1"/>
    <property type="match status" value="1"/>
</dbReference>
<comment type="similarity">
    <text evidence="1 7">Belongs to the complex I 23 kDa subunit family.</text>
</comment>
<dbReference type="PROSITE" id="PS51379">
    <property type="entry name" value="4FE4S_FER_2"/>
    <property type="match status" value="2"/>
</dbReference>
<evidence type="ECO:0000313" key="9">
    <source>
        <dbReference type="EMBL" id="MDE5414710.1"/>
    </source>
</evidence>
<feature type="binding site" evidence="7">
    <location>
        <position position="58"/>
    </location>
    <ligand>
        <name>[4Fe-4S] cluster</name>
        <dbReference type="ChEBI" id="CHEBI:49883"/>
        <label>2</label>
    </ligand>
</feature>
<comment type="cofactor">
    <cofactor evidence="7">
        <name>[4Fe-4S] cluster</name>
        <dbReference type="ChEBI" id="CHEBI:49883"/>
    </cofactor>
    <text evidence="7">Binds 2 [4Fe-4S] clusters per subunit.</text>
</comment>
<evidence type="ECO:0000256" key="2">
    <source>
        <dbReference type="ARBA" id="ARBA00022485"/>
    </source>
</evidence>
<sequence>MLGQGLVKGLKYTLSNLTKKNVTTSYPDEPIDMPDRFRGIQKFYPEKCIVCNQCANICPTDCIQLTGKPHPDPNKKGKIIDTYDINFEICILCDLCTEVCPTEAIVMTNNFELAEYSRDDLFKNLEWLDENDTNVREENKA</sequence>
<feature type="binding site" evidence="7">
    <location>
        <position position="51"/>
    </location>
    <ligand>
        <name>[4Fe-4S] cluster</name>
        <dbReference type="ChEBI" id="CHEBI:49883"/>
        <label>1</label>
    </ligand>
</feature>
<dbReference type="HAMAP" id="MF_01351">
    <property type="entry name" value="NDH1_NuoI"/>
    <property type="match status" value="1"/>
</dbReference>
<feature type="domain" description="4Fe-4S ferredoxin-type" evidence="8">
    <location>
        <begin position="81"/>
        <end position="110"/>
    </location>
</feature>
<feature type="binding site" evidence="7">
    <location>
        <position position="93"/>
    </location>
    <ligand>
        <name>[4Fe-4S] cluster</name>
        <dbReference type="ChEBI" id="CHEBI:49883"/>
        <label>2</label>
    </ligand>
</feature>
<keyword evidence="7" id="KW-0472">Membrane</keyword>
<dbReference type="Pfam" id="PF12838">
    <property type="entry name" value="Fer4_7"/>
    <property type="match status" value="1"/>
</dbReference>
<organism evidence="9 10">
    <name type="scientific">Alkalihalobacterium chitinilyticum</name>
    <dbReference type="NCBI Taxonomy" id="2980103"/>
    <lineage>
        <taxon>Bacteria</taxon>
        <taxon>Bacillati</taxon>
        <taxon>Bacillota</taxon>
        <taxon>Bacilli</taxon>
        <taxon>Bacillales</taxon>
        <taxon>Bacillaceae</taxon>
        <taxon>Alkalihalobacterium</taxon>
    </lineage>
</organism>
<feature type="binding site" evidence="7">
    <location>
        <position position="96"/>
    </location>
    <ligand>
        <name>[4Fe-4S] cluster</name>
        <dbReference type="ChEBI" id="CHEBI:49883"/>
        <label>2</label>
    </ligand>
</feature>
<evidence type="ECO:0000256" key="3">
    <source>
        <dbReference type="ARBA" id="ARBA00022723"/>
    </source>
</evidence>
<proteinExistence type="inferred from homology"/>
<dbReference type="Proteomes" id="UP001148125">
    <property type="component" value="Unassembled WGS sequence"/>
</dbReference>
<feature type="binding site" evidence="7">
    <location>
        <position position="54"/>
    </location>
    <ligand>
        <name>[4Fe-4S] cluster</name>
        <dbReference type="ChEBI" id="CHEBI:49883"/>
        <label>1</label>
    </ligand>
</feature>
<feature type="domain" description="4Fe-4S ferredoxin-type" evidence="8">
    <location>
        <begin position="39"/>
        <end position="68"/>
    </location>
</feature>
<accession>A0ABT5VGX0</accession>
<keyword evidence="7" id="KW-0874">Quinone</keyword>
<dbReference type="Gene3D" id="3.30.70.3270">
    <property type="match status" value="1"/>
</dbReference>
<comment type="caution">
    <text evidence="9">The sequence shown here is derived from an EMBL/GenBank/DDBJ whole genome shotgun (WGS) entry which is preliminary data.</text>
</comment>
<reference evidence="9" key="1">
    <citation type="submission" date="2024-05" db="EMBL/GenBank/DDBJ databases">
        <title>Alkalihalobacillus sp. strain MEB203 novel alkaliphilic bacterium from Lonar Lake, India.</title>
        <authorList>
            <person name="Joshi A."/>
            <person name="Thite S."/>
            <person name="Mengade P."/>
        </authorList>
    </citation>
    <scope>NUCLEOTIDE SEQUENCE</scope>
    <source>
        <strain evidence="9">MEB 203</strain>
    </source>
</reference>
<name>A0ABT5VGX0_9BACI</name>
<keyword evidence="6 7" id="KW-0411">Iron-sulfur</keyword>
<keyword evidence="4 7" id="KW-1278">Translocase</keyword>
<keyword evidence="7" id="KW-0830">Ubiquinone</keyword>
<feature type="binding site" evidence="7">
    <location>
        <position position="100"/>
    </location>
    <ligand>
        <name>[4Fe-4S] cluster</name>
        <dbReference type="ChEBI" id="CHEBI:49883"/>
        <label>1</label>
    </ligand>
</feature>
<evidence type="ECO:0000259" key="8">
    <source>
        <dbReference type="PROSITE" id="PS51379"/>
    </source>
</evidence>
<dbReference type="NCBIfam" id="NF004540">
    <property type="entry name" value="PRK05888.2-1"/>
    <property type="match status" value="1"/>
</dbReference>